<protein>
    <recommendedName>
        <fullName evidence="3">LOB domain-containing protein</fullName>
    </recommendedName>
</protein>
<dbReference type="PANTHER" id="PTHR31304">
    <property type="entry name" value="LOB DOMAIN-CONTAINING PROTEIN 38"/>
    <property type="match status" value="1"/>
</dbReference>
<evidence type="ECO:0000313" key="5">
    <source>
        <dbReference type="Proteomes" id="UP001055439"/>
    </source>
</evidence>
<gene>
    <name evidence="4" type="ORF">MUK42_28064</name>
</gene>
<evidence type="ECO:0000256" key="2">
    <source>
        <dbReference type="SAM" id="MobiDB-lite"/>
    </source>
</evidence>
<dbReference type="InterPro" id="IPR004883">
    <property type="entry name" value="LOB"/>
</dbReference>
<evidence type="ECO:0000256" key="1">
    <source>
        <dbReference type="ARBA" id="ARBA00005474"/>
    </source>
</evidence>
<dbReference type="OrthoDB" id="1922547at2759"/>
<dbReference type="GO" id="GO:0010468">
    <property type="term" value="P:regulation of gene expression"/>
    <property type="evidence" value="ECO:0007669"/>
    <property type="project" value="TreeGrafter"/>
</dbReference>
<dbReference type="Proteomes" id="UP001055439">
    <property type="component" value="Chromosome 2"/>
</dbReference>
<dbReference type="AlphaFoldDB" id="A0A9E7JQG9"/>
<feature type="region of interest" description="Disordered" evidence="2">
    <location>
        <begin position="206"/>
        <end position="231"/>
    </location>
</feature>
<organism evidence="4 5">
    <name type="scientific">Musa troglodytarum</name>
    <name type="common">fe'i banana</name>
    <dbReference type="NCBI Taxonomy" id="320322"/>
    <lineage>
        <taxon>Eukaryota</taxon>
        <taxon>Viridiplantae</taxon>
        <taxon>Streptophyta</taxon>
        <taxon>Embryophyta</taxon>
        <taxon>Tracheophyta</taxon>
        <taxon>Spermatophyta</taxon>
        <taxon>Magnoliopsida</taxon>
        <taxon>Liliopsida</taxon>
        <taxon>Zingiberales</taxon>
        <taxon>Musaceae</taxon>
        <taxon>Musa</taxon>
    </lineage>
</organism>
<feature type="region of interest" description="Disordered" evidence="2">
    <location>
        <begin position="154"/>
        <end position="175"/>
    </location>
</feature>
<dbReference type="EMBL" id="CP097504">
    <property type="protein sequence ID" value="URD89071.1"/>
    <property type="molecule type" value="Genomic_DNA"/>
</dbReference>
<accession>A0A9E7JQG9</accession>
<feature type="domain" description="LOB" evidence="3">
    <location>
        <begin position="3"/>
        <end position="109"/>
    </location>
</feature>
<proteinExistence type="inferred from homology"/>
<dbReference type="PROSITE" id="PS50891">
    <property type="entry name" value="LOB"/>
    <property type="match status" value="1"/>
</dbReference>
<reference evidence="4" key="1">
    <citation type="submission" date="2022-05" db="EMBL/GenBank/DDBJ databases">
        <title>The Musa troglodytarum L. genome provides insights into the mechanism of non-climacteric behaviour and enrichment of carotenoids.</title>
        <authorList>
            <person name="Wang J."/>
        </authorList>
    </citation>
    <scope>NUCLEOTIDE SEQUENCE</scope>
    <source>
        <tissue evidence="4">Leaf</tissue>
    </source>
</reference>
<evidence type="ECO:0000259" key="3">
    <source>
        <dbReference type="PROSITE" id="PS50891"/>
    </source>
</evidence>
<evidence type="ECO:0000313" key="4">
    <source>
        <dbReference type="EMBL" id="URD89071.1"/>
    </source>
</evidence>
<sequence>MKMSCNGCRVLRKGCSDGCTIRPCLQWIRSPEAQANSTVFLAKFYGRAGLINLINAGPPHLRPAIYRSLLYEACGRIINPVYGAVGLLWSGSWRLCQAAVESVLLRGEPATSFPADATAPKPYDIRYMTRIPSDIGAGANCDLHKVTANSRVRFKRSANARRPHSSPSSDPFAEGIHQTDAEGELPEETVQEDDADELDLTLGFEPAARGAAGGRGPVVRQDGEGTAWFSEGCPEDLRLRLR</sequence>
<dbReference type="PANTHER" id="PTHR31304:SF72">
    <property type="entry name" value="LOB DOMAIN-CONTAINING PROTEIN 41"/>
    <property type="match status" value="1"/>
</dbReference>
<feature type="compositionally biased region" description="Basic residues" evidence="2">
    <location>
        <begin position="154"/>
        <end position="164"/>
    </location>
</feature>
<dbReference type="Pfam" id="PF03195">
    <property type="entry name" value="LOB"/>
    <property type="match status" value="1"/>
</dbReference>
<keyword evidence="5" id="KW-1185">Reference proteome</keyword>
<name>A0A9E7JQG9_9LILI</name>
<comment type="similarity">
    <text evidence="1">Belongs to the LOB domain-containing protein family.</text>
</comment>